<sequence length="70" mass="7959">MSALIDRGLRFAGISTRSNFLAPDNHFLPHLQPVSSPVRQQQPFQPVVQQQFPPFAQQQFPTVARQQFPS</sequence>
<evidence type="ECO:0000313" key="2">
    <source>
        <dbReference type="Proteomes" id="UP000267606"/>
    </source>
</evidence>
<name>A0A183HV83_9BILA</name>
<evidence type="ECO:0000313" key="1">
    <source>
        <dbReference type="EMBL" id="VDO76113.1"/>
    </source>
</evidence>
<dbReference type="AlphaFoldDB" id="A0A183HV83"/>
<reference evidence="3" key="1">
    <citation type="submission" date="2016-06" db="UniProtKB">
        <authorList>
            <consortium name="WormBaseParasite"/>
        </authorList>
    </citation>
    <scope>IDENTIFICATION</scope>
</reference>
<keyword evidence="2" id="KW-1185">Reference proteome</keyword>
<organism evidence="3">
    <name type="scientific">Onchocerca flexuosa</name>
    <dbReference type="NCBI Taxonomy" id="387005"/>
    <lineage>
        <taxon>Eukaryota</taxon>
        <taxon>Metazoa</taxon>
        <taxon>Ecdysozoa</taxon>
        <taxon>Nematoda</taxon>
        <taxon>Chromadorea</taxon>
        <taxon>Rhabditida</taxon>
        <taxon>Spirurina</taxon>
        <taxon>Spiruromorpha</taxon>
        <taxon>Filarioidea</taxon>
        <taxon>Onchocercidae</taxon>
        <taxon>Onchocerca</taxon>
    </lineage>
</organism>
<dbReference type="EMBL" id="UZAJ01016407">
    <property type="protein sequence ID" value="VDO76113.1"/>
    <property type="molecule type" value="Genomic_DNA"/>
</dbReference>
<proteinExistence type="predicted"/>
<accession>A0A183HV83</accession>
<reference evidence="1 2" key="2">
    <citation type="submission" date="2018-11" db="EMBL/GenBank/DDBJ databases">
        <authorList>
            <consortium name="Pathogen Informatics"/>
        </authorList>
    </citation>
    <scope>NUCLEOTIDE SEQUENCE [LARGE SCALE GENOMIC DNA]</scope>
</reference>
<dbReference type="WBParaSite" id="OFLC_0001139501-mRNA-1">
    <property type="protein sequence ID" value="OFLC_0001139501-mRNA-1"/>
    <property type="gene ID" value="OFLC_0001139501"/>
</dbReference>
<protein>
    <submittedName>
        <fullName evidence="1 3">Uncharacterized protein</fullName>
    </submittedName>
</protein>
<gene>
    <name evidence="1" type="ORF">OFLC_LOCUS11397</name>
</gene>
<dbReference type="Proteomes" id="UP000267606">
    <property type="component" value="Unassembled WGS sequence"/>
</dbReference>
<evidence type="ECO:0000313" key="3">
    <source>
        <dbReference type="WBParaSite" id="OFLC_0001139501-mRNA-1"/>
    </source>
</evidence>